<dbReference type="InterPro" id="IPR019270">
    <property type="entry name" value="DUF2283"/>
</dbReference>
<evidence type="ECO:0008006" key="3">
    <source>
        <dbReference type="Google" id="ProtNLM"/>
    </source>
</evidence>
<keyword evidence="2" id="KW-1185">Reference proteome</keyword>
<dbReference type="Pfam" id="PF10049">
    <property type="entry name" value="DUF2283"/>
    <property type="match status" value="1"/>
</dbReference>
<dbReference type="STRING" id="1188229.GlitD10_2530"/>
<organism evidence="1 2">
    <name type="scientific">Gloeomargarita lithophora Alchichica-D10</name>
    <dbReference type="NCBI Taxonomy" id="1188229"/>
    <lineage>
        <taxon>Bacteria</taxon>
        <taxon>Bacillati</taxon>
        <taxon>Cyanobacteriota</taxon>
        <taxon>Cyanophyceae</taxon>
        <taxon>Gloeomargaritales</taxon>
        <taxon>Gloeomargaritaceae</taxon>
        <taxon>Gloeomargarita</taxon>
    </lineage>
</organism>
<name>A0A1J0AG01_9CYAN</name>
<dbReference type="PANTHER" id="PTHR37029">
    <property type="entry name" value="SSR1768 PROTEIN"/>
    <property type="match status" value="1"/>
</dbReference>
<sequence length="66" mass="7419">MKLVVQKDNDALYLRLDDTSIIESEEVSDGIILDYNAEGKVVGIEVLYISQRSPGSWQHILLETTP</sequence>
<gene>
    <name evidence="1" type="ORF">GlitD10_2530</name>
</gene>
<proteinExistence type="predicted"/>
<evidence type="ECO:0000313" key="2">
    <source>
        <dbReference type="Proteomes" id="UP000180235"/>
    </source>
</evidence>
<dbReference type="PANTHER" id="PTHR37029:SF1">
    <property type="entry name" value="SSR1768 PROTEIN"/>
    <property type="match status" value="1"/>
</dbReference>
<dbReference type="EMBL" id="CP017675">
    <property type="protein sequence ID" value="APB34868.1"/>
    <property type="molecule type" value="Genomic_DNA"/>
</dbReference>
<evidence type="ECO:0000313" key="1">
    <source>
        <dbReference type="EMBL" id="APB34868.1"/>
    </source>
</evidence>
<dbReference type="AlphaFoldDB" id="A0A1J0AG01"/>
<dbReference type="Proteomes" id="UP000180235">
    <property type="component" value="Chromosome"/>
</dbReference>
<reference evidence="1 2" key="1">
    <citation type="submission" date="2016-10" db="EMBL/GenBank/DDBJ databases">
        <title>Description of Gloeomargarita lithophora gen. nov., sp. nov., a thylakoid-bearing basal-branching cyanobacterium with intracellular carbonates, and proposal for Gloeomargaritales ord. nov.</title>
        <authorList>
            <person name="Moreira D."/>
            <person name="Tavera R."/>
            <person name="Benzerara K."/>
            <person name="Skouri-Panet F."/>
            <person name="Couradeau E."/>
            <person name="Gerard E."/>
            <person name="Loussert C."/>
            <person name="Novelo E."/>
            <person name="Zivanovic Y."/>
            <person name="Lopez-Garcia P."/>
        </authorList>
    </citation>
    <scope>NUCLEOTIDE SEQUENCE [LARGE SCALE GENOMIC DNA]</scope>
    <source>
        <strain evidence="1 2">D10</strain>
    </source>
</reference>
<dbReference type="RefSeq" id="WP_071455243.1">
    <property type="nucleotide sequence ID" value="NZ_CP017675.1"/>
</dbReference>
<accession>A0A1J0AG01</accession>
<dbReference type="KEGG" id="glt:GlitD10_2530"/>
<protein>
    <recommendedName>
        <fullName evidence="3">DUF2283 domain-containing protein</fullName>
    </recommendedName>
</protein>
<dbReference type="OrthoDB" id="9799670at2"/>